<accession>A0A6L2NC93</accession>
<protein>
    <submittedName>
        <fullName evidence="1">Uncharacterized protein</fullName>
    </submittedName>
</protein>
<name>A0A6L2NC93_TANCI</name>
<comment type="caution">
    <text evidence="1">The sequence shown here is derived from an EMBL/GenBank/DDBJ whole genome shotgun (WGS) entry which is preliminary data.</text>
</comment>
<gene>
    <name evidence="1" type="ORF">Tci_055766</name>
</gene>
<dbReference type="EMBL" id="BKCJ010008752">
    <property type="protein sequence ID" value="GEU83788.1"/>
    <property type="molecule type" value="Genomic_DNA"/>
</dbReference>
<proteinExistence type="predicted"/>
<organism evidence="1">
    <name type="scientific">Tanacetum cinerariifolium</name>
    <name type="common">Dalmatian daisy</name>
    <name type="synonym">Chrysanthemum cinerariifolium</name>
    <dbReference type="NCBI Taxonomy" id="118510"/>
    <lineage>
        <taxon>Eukaryota</taxon>
        <taxon>Viridiplantae</taxon>
        <taxon>Streptophyta</taxon>
        <taxon>Embryophyta</taxon>
        <taxon>Tracheophyta</taxon>
        <taxon>Spermatophyta</taxon>
        <taxon>Magnoliopsida</taxon>
        <taxon>eudicotyledons</taxon>
        <taxon>Gunneridae</taxon>
        <taxon>Pentapetalae</taxon>
        <taxon>asterids</taxon>
        <taxon>campanulids</taxon>
        <taxon>Asterales</taxon>
        <taxon>Asteraceae</taxon>
        <taxon>Asteroideae</taxon>
        <taxon>Anthemideae</taxon>
        <taxon>Anthemidinae</taxon>
        <taxon>Tanacetum</taxon>
    </lineage>
</organism>
<dbReference type="AlphaFoldDB" id="A0A6L2NC93"/>
<evidence type="ECO:0000313" key="1">
    <source>
        <dbReference type="EMBL" id="GEU83788.1"/>
    </source>
</evidence>
<sequence>MTCNNARLTLLVPIKKERTHVSGPREKGSKQNKEANLGLCVRGRGGVEQKKKKKGFIRIYYFTRIKKGGSPLDEKKSDGRKDLFHTEVNRRHRYLYSVDPIRQKEEQTWDQGRTYMIRGAIGANFMFHIINVNTGEDVTMKFVLSPQWNATDRDFRFVGFVLVLFCKPDPKDEATTHFGRLFTV</sequence>
<reference evidence="1" key="1">
    <citation type="journal article" date="2019" name="Sci. Rep.">
        <title>Draft genome of Tanacetum cinerariifolium, the natural source of mosquito coil.</title>
        <authorList>
            <person name="Yamashiro T."/>
            <person name="Shiraishi A."/>
            <person name="Satake H."/>
            <person name="Nakayama K."/>
        </authorList>
    </citation>
    <scope>NUCLEOTIDE SEQUENCE</scope>
</reference>